<dbReference type="SUPFAM" id="SSF50978">
    <property type="entry name" value="WD40 repeat-like"/>
    <property type="match status" value="1"/>
</dbReference>
<evidence type="ECO:0000313" key="6">
    <source>
        <dbReference type="EMBL" id="KAJ7227068.1"/>
    </source>
</evidence>
<feature type="region of interest" description="Disordered" evidence="5">
    <location>
        <begin position="370"/>
        <end position="391"/>
    </location>
</feature>
<evidence type="ECO:0000256" key="1">
    <source>
        <dbReference type="ARBA" id="ARBA00022574"/>
    </source>
</evidence>
<evidence type="ECO:0000313" key="7">
    <source>
        <dbReference type="Proteomes" id="UP001219525"/>
    </source>
</evidence>
<name>A0AAD7E3T3_9AGAR</name>
<keyword evidence="7" id="KW-1185">Reference proteome</keyword>
<evidence type="ECO:0000256" key="4">
    <source>
        <dbReference type="ARBA" id="ARBA00040563"/>
    </source>
</evidence>
<evidence type="ECO:0000256" key="3">
    <source>
        <dbReference type="ARBA" id="ARBA00037931"/>
    </source>
</evidence>
<dbReference type="InterPro" id="IPR015943">
    <property type="entry name" value="WD40/YVTN_repeat-like_dom_sf"/>
</dbReference>
<dbReference type="Gene3D" id="2.130.10.10">
    <property type="entry name" value="YVTN repeat-like/Quinoprotein amine dehydrogenase"/>
    <property type="match status" value="2"/>
</dbReference>
<evidence type="ECO:0000256" key="2">
    <source>
        <dbReference type="ARBA" id="ARBA00022737"/>
    </source>
</evidence>
<dbReference type="SMART" id="SM00320">
    <property type="entry name" value="WD40"/>
    <property type="match status" value="5"/>
</dbReference>
<dbReference type="InterPro" id="IPR001680">
    <property type="entry name" value="WD40_rpt"/>
</dbReference>
<comment type="caution">
    <text evidence="6">The sequence shown here is derived from an EMBL/GenBank/DDBJ whole genome shotgun (WGS) entry which is preliminary data.</text>
</comment>
<dbReference type="PANTHER" id="PTHR19854:SF1">
    <property type="entry name" value="GUANINE NUCLEOTIDE-BINDING PROTEIN SUBUNIT BETA-LIKE PROTEIN 1"/>
    <property type="match status" value="1"/>
</dbReference>
<dbReference type="EMBL" id="JARJCW010000003">
    <property type="protein sequence ID" value="KAJ7227068.1"/>
    <property type="molecule type" value="Genomic_DNA"/>
</dbReference>
<keyword evidence="1" id="KW-0853">WD repeat</keyword>
<dbReference type="AlphaFoldDB" id="A0AAD7E3T3"/>
<evidence type="ECO:0000256" key="5">
    <source>
        <dbReference type="SAM" id="MobiDB-lite"/>
    </source>
</evidence>
<dbReference type="Pfam" id="PF00400">
    <property type="entry name" value="WD40"/>
    <property type="match status" value="2"/>
</dbReference>
<dbReference type="PANTHER" id="PTHR19854">
    <property type="entry name" value="TRANSDUCIN BETA-LIKE 3"/>
    <property type="match status" value="1"/>
</dbReference>
<sequence length="417" mass="46089">MTSPPSPTHLIRAHSVDVSALFFSDDNERLYSGDASGRVVVTSTRSLRAIVTWSAHTDSILGIEEWGTRIVTHSRDHKLHIWTRFEDLPASERVGGSAALSDLPTPTLCYSLDVNALNYCRFSLLPTSPRDEALIALPNLVESSEADVWALPSRKRIHASVGTQRTESIFSSGGREGMRVGLIMALHLFRVLPSTDSASACEGELRLICAYEDGSVALRRFVGSGTHTDTEPELSVEGRGWEVVWQSKLHVEASSSFIHSWIKVRIVEISQVMAMRVSRDNHFALTVSADHLVGRYELVPQTSASSAGVVYRTKHQGNGCIAIRDDGRVCAIGGWDGRIRLYSTKNLKPLGTLRYHKNGCQAVEFAHQLHATPATDDEDDDDDELSMEEQEARGRWLAAGAKDHRVSLWTLISFEKT</sequence>
<proteinExistence type="inferred from homology"/>
<reference evidence="6" key="1">
    <citation type="submission" date="2023-03" db="EMBL/GenBank/DDBJ databases">
        <title>Massive genome expansion in bonnet fungi (Mycena s.s.) driven by repeated elements and novel gene families across ecological guilds.</title>
        <authorList>
            <consortium name="Lawrence Berkeley National Laboratory"/>
            <person name="Harder C.B."/>
            <person name="Miyauchi S."/>
            <person name="Viragh M."/>
            <person name="Kuo A."/>
            <person name="Thoen E."/>
            <person name="Andreopoulos B."/>
            <person name="Lu D."/>
            <person name="Skrede I."/>
            <person name="Drula E."/>
            <person name="Henrissat B."/>
            <person name="Morin E."/>
            <person name="Kohler A."/>
            <person name="Barry K."/>
            <person name="LaButti K."/>
            <person name="Morin E."/>
            <person name="Salamov A."/>
            <person name="Lipzen A."/>
            <person name="Mereny Z."/>
            <person name="Hegedus B."/>
            <person name="Baldrian P."/>
            <person name="Stursova M."/>
            <person name="Weitz H."/>
            <person name="Taylor A."/>
            <person name="Grigoriev I.V."/>
            <person name="Nagy L.G."/>
            <person name="Martin F."/>
            <person name="Kauserud H."/>
        </authorList>
    </citation>
    <scope>NUCLEOTIDE SEQUENCE</scope>
    <source>
        <strain evidence="6">9144</strain>
    </source>
</reference>
<dbReference type="InterPro" id="IPR036322">
    <property type="entry name" value="WD40_repeat_dom_sf"/>
</dbReference>
<feature type="compositionally biased region" description="Acidic residues" evidence="5">
    <location>
        <begin position="375"/>
        <end position="389"/>
    </location>
</feature>
<keyword evidence="2" id="KW-0677">Repeat</keyword>
<accession>A0AAD7E3T3</accession>
<gene>
    <name evidence="6" type="ORF">GGX14DRAFT_628018</name>
</gene>
<protein>
    <recommendedName>
        <fullName evidence="4">ASTRA-associated protein 1</fullName>
    </recommendedName>
</protein>
<dbReference type="Proteomes" id="UP001219525">
    <property type="component" value="Unassembled WGS sequence"/>
</dbReference>
<organism evidence="6 7">
    <name type="scientific">Mycena pura</name>
    <dbReference type="NCBI Taxonomy" id="153505"/>
    <lineage>
        <taxon>Eukaryota</taxon>
        <taxon>Fungi</taxon>
        <taxon>Dikarya</taxon>
        <taxon>Basidiomycota</taxon>
        <taxon>Agaricomycotina</taxon>
        <taxon>Agaricomycetes</taxon>
        <taxon>Agaricomycetidae</taxon>
        <taxon>Agaricales</taxon>
        <taxon>Marasmiineae</taxon>
        <taxon>Mycenaceae</taxon>
        <taxon>Mycena</taxon>
    </lineage>
</organism>
<comment type="similarity">
    <text evidence="3">Belongs to the WD repeat ASA1 family.</text>
</comment>